<organism evidence="2">
    <name type="scientific">Ananas comosus var. bracteatus</name>
    <name type="common">red pineapple</name>
    <dbReference type="NCBI Taxonomy" id="296719"/>
    <lineage>
        <taxon>Eukaryota</taxon>
        <taxon>Viridiplantae</taxon>
        <taxon>Streptophyta</taxon>
        <taxon>Embryophyta</taxon>
        <taxon>Tracheophyta</taxon>
        <taxon>Spermatophyta</taxon>
        <taxon>Magnoliopsida</taxon>
        <taxon>Liliopsida</taxon>
        <taxon>Poales</taxon>
        <taxon>Bromeliaceae</taxon>
        <taxon>Bromelioideae</taxon>
        <taxon>Ananas</taxon>
    </lineage>
</organism>
<dbReference type="GO" id="GO:0046527">
    <property type="term" value="F:glucosyltransferase activity"/>
    <property type="evidence" value="ECO:0007669"/>
    <property type="project" value="TreeGrafter"/>
</dbReference>
<protein>
    <recommendedName>
        <fullName evidence="1">1,3-beta-glucan synthase component FKS1-like domain-containing protein</fullName>
    </recommendedName>
</protein>
<dbReference type="AlphaFoldDB" id="A0A6V7PX02"/>
<dbReference type="SMART" id="SM01205">
    <property type="entry name" value="FKS1_dom1"/>
    <property type="match status" value="1"/>
</dbReference>
<dbReference type="PANTHER" id="PTHR12741">
    <property type="entry name" value="LYST-INTERACTING PROTEIN LIP5 DOPAMINE RESPONSIVE PROTEIN DRG-1"/>
    <property type="match status" value="1"/>
</dbReference>
<dbReference type="GO" id="GO:0005886">
    <property type="term" value="C:plasma membrane"/>
    <property type="evidence" value="ECO:0007669"/>
    <property type="project" value="TreeGrafter"/>
</dbReference>
<reference evidence="2" key="1">
    <citation type="submission" date="2020-07" db="EMBL/GenBank/DDBJ databases">
        <authorList>
            <person name="Lin J."/>
        </authorList>
    </citation>
    <scope>NUCLEOTIDE SEQUENCE</scope>
</reference>
<dbReference type="InterPro" id="IPR026899">
    <property type="entry name" value="FKS1-like_dom1"/>
</dbReference>
<dbReference type="EMBL" id="LR862153">
    <property type="protein sequence ID" value="CAD1835253.1"/>
    <property type="molecule type" value="Genomic_DNA"/>
</dbReference>
<evidence type="ECO:0000313" key="2">
    <source>
        <dbReference type="EMBL" id="CAD1835253.1"/>
    </source>
</evidence>
<accession>A0A6V7PX02</accession>
<evidence type="ECO:0000259" key="1">
    <source>
        <dbReference type="SMART" id="SM01205"/>
    </source>
</evidence>
<name>A0A6V7PX02_ANACO</name>
<dbReference type="PANTHER" id="PTHR12741:SF47">
    <property type="entry name" value="CALLOSE SYNTHASE 9"/>
    <property type="match status" value="1"/>
</dbReference>
<sequence length="308" mass="35677">MRSKTWILVYQESYVSMHILLRKIWILIVKAEQKLAKREGGIIDRSQDIARLQEFYKRYREQNKVDELHEDEMKLRESGVFSGNLGELERKTRKRRKVLATLKMKRVMEKDAAMTEDVVAYNIIPLDSPSITNAIVSFQRAAVSALQYYRGLPKLPSNFPIPVARNADMLDFLHYVFGFQKDNVGNQREHVVHLLANEQSRLGKVLGIEPKIDEGAVHIVFSKSLDNYIKCTELLSKEKKLLYLCLYFLVWGEAANVRFLPEGLCYIFHHMAREMEEILRQQTAEPANSCVSENGVSFQKSLKLLPEQ</sequence>
<proteinExistence type="predicted"/>
<gene>
    <name evidence="2" type="ORF">CB5_LOCUS18464</name>
</gene>
<dbReference type="Pfam" id="PF14288">
    <property type="entry name" value="FKS1_dom1"/>
    <property type="match status" value="1"/>
</dbReference>
<feature type="domain" description="1,3-beta-glucan synthase component FKS1-like" evidence="1">
    <location>
        <begin position="238"/>
        <end position="307"/>
    </location>
</feature>